<reference evidence="2 3" key="1">
    <citation type="submission" date="2024-08" db="EMBL/GenBank/DDBJ databases">
        <authorList>
            <person name="Ishaq N."/>
        </authorList>
    </citation>
    <scope>NUCLEOTIDE SEQUENCE [LARGE SCALE GENOMIC DNA]</scope>
    <source>
        <strain evidence="2 3">JCM 30400</strain>
    </source>
</reference>
<evidence type="ECO:0000313" key="2">
    <source>
        <dbReference type="EMBL" id="MFA0790363.1"/>
    </source>
</evidence>
<dbReference type="RefSeq" id="WP_371843145.1">
    <property type="nucleotide sequence ID" value="NZ_JBGMEL010000006.1"/>
</dbReference>
<protein>
    <submittedName>
        <fullName evidence="2">AMP-binding protein</fullName>
    </submittedName>
</protein>
<dbReference type="Pfam" id="PF00501">
    <property type="entry name" value="AMP-binding"/>
    <property type="match status" value="1"/>
</dbReference>
<dbReference type="EMBL" id="JBGMEL010000006">
    <property type="protein sequence ID" value="MFA0790363.1"/>
    <property type="molecule type" value="Genomic_DNA"/>
</dbReference>
<accession>A0ABV4NLS8</accession>
<evidence type="ECO:0000259" key="1">
    <source>
        <dbReference type="Pfam" id="PF00501"/>
    </source>
</evidence>
<dbReference type="Proteomes" id="UP001569414">
    <property type="component" value="Unassembled WGS sequence"/>
</dbReference>
<dbReference type="Gene3D" id="3.40.50.12780">
    <property type="entry name" value="N-terminal domain of ligase-like"/>
    <property type="match status" value="1"/>
</dbReference>
<feature type="domain" description="AMP-dependent synthetase/ligase" evidence="1">
    <location>
        <begin position="52"/>
        <end position="219"/>
    </location>
</feature>
<dbReference type="SUPFAM" id="SSF56801">
    <property type="entry name" value="Acetyl-CoA synthetase-like"/>
    <property type="match status" value="1"/>
</dbReference>
<organism evidence="2 3">
    <name type="scientific">Microbulbifer echini</name>
    <dbReference type="NCBI Taxonomy" id="1529067"/>
    <lineage>
        <taxon>Bacteria</taxon>
        <taxon>Pseudomonadati</taxon>
        <taxon>Pseudomonadota</taxon>
        <taxon>Gammaproteobacteria</taxon>
        <taxon>Cellvibrionales</taxon>
        <taxon>Microbulbiferaceae</taxon>
        <taxon>Microbulbifer</taxon>
    </lineage>
</organism>
<name>A0ABV4NLS8_9GAMM</name>
<proteinExistence type="predicted"/>
<keyword evidence="3" id="KW-1185">Reference proteome</keyword>
<sequence>MSIGNIEWDELITHAREISKHGGLKVRDGARCIEDLPISGPEEILRITGAFARENGAILMSSGGTTGNPKLAYTPFHQALGRLLSEWRPLGPGNVVLNLFNPGRLWGAHYFIQALVEQSRAVSAPTGPFTPAEVATWLPMFRKVGVNTLAGAPTGLADFAKGILDRGDELAINTIIWLAEPWTEKKYRTVRKAFPSAGFWCDYGSVETHSIAVNGPECDRDTYHLLADQLIEPQERGALLTRIGNGWTVPLLRYRLGDRIKPASCRCGRSEALVIEGRADDSVSLLSALISTGKVIELAEQMAGVEEAQILLTRNEKETSIKAASVFTLTFTGNVEPERVRAKILAGIHNLSSVVQRYPDSFMVKRVKEMQRVTRTNKVPPVIWGKTGQ</sequence>
<dbReference type="InterPro" id="IPR042099">
    <property type="entry name" value="ANL_N_sf"/>
</dbReference>
<gene>
    <name evidence="2" type="ORF">ACCI51_07375</name>
</gene>
<dbReference type="InterPro" id="IPR000873">
    <property type="entry name" value="AMP-dep_synth/lig_dom"/>
</dbReference>
<comment type="caution">
    <text evidence="2">The sequence shown here is derived from an EMBL/GenBank/DDBJ whole genome shotgun (WGS) entry which is preliminary data.</text>
</comment>
<evidence type="ECO:0000313" key="3">
    <source>
        <dbReference type="Proteomes" id="UP001569414"/>
    </source>
</evidence>